<accession>M1VWP0</accession>
<dbReference type="VEuPathDB" id="FungiDB:CPUR_05460"/>
<dbReference type="CDD" id="cd18186">
    <property type="entry name" value="BTB_POZ_ZBTB_KLHL-like"/>
    <property type="match status" value="1"/>
</dbReference>
<dbReference type="Gene3D" id="3.30.710.10">
    <property type="entry name" value="Potassium Channel Kv1.1, Chain A"/>
    <property type="match status" value="1"/>
</dbReference>
<evidence type="ECO:0008006" key="3">
    <source>
        <dbReference type="Google" id="ProtNLM"/>
    </source>
</evidence>
<keyword evidence="2" id="KW-1185">Reference proteome</keyword>
<dbReference type="Proteomes" id="UP000016801">
    <property type="component" value="Unassembled WGS sequence"/>
</dbReference>
<evidence type="ECO:0000313" key="1">
    <source>
        <dbReference type="EMBL" id="CCE31607.1"/>
    </source>
</evidence>
<dbReference type="STRING" id="1111077.M1VWP0"/>
<proteinExistence type="predicted"/>
<dbReference type="HOGENOM" id="CLU_057752_6_1_1"/>
<dbReference type="InterPro" id="IPR011333">
    <property type="entry name" value="SKP1/BTB/POZ_sf"/>
</dbReference>
<comment type="caution">
    <text evidence="1">The sequence shown here is derived from an EMBL/GenBank/DDBJ whole genome shotgun (WGS) entry which is preliminary data.</text>
</comment>
<protein>
    <recommendedName>
        <fullName evidence="3">BTB domain-containing protein</fullName>
    </recommendedName>
</protein>
<dbReference type="OrthoDB" id="6359816at2759"/>
<dbReference type="AlphaFoldDB" id="M1VWP0"/>
<reference evidence="1 2" key="1">
    <citation type="journal article" date="2013" name="PLoS Genet.">
        <title>Plant-symbiotic fungi as chemical engineers: Multi-genome analysis of the Clavicipitaceae reveals dynamics of alkaloid loci.</title>
        <authorList>
            <person name="Schardl C.L."/>
            <person name="Young C.A."/>
            <person name="Hesse U."/>
            <person name="Amyotte S.G."/>
            <person name="Andreeva K."/>
            <person name="Calie P.J."/>
            <person name="Fleetwood D.J."/>
            <person name="Haws D.C."/>
            <person name="Moore N."/>
            <person name="Oeser B."/>
            <person name="Panaccione D.G."/>
            <person name="Schweri K.K."/>
            <person name="Voisey C.R."/>
            <person name="Farman M.L."/>
            <person name="Jaromczyk J.W."/>
            <person name="Roe B.A."/>
            <person name="O'Sullivan D.M."/>
            <person name="Scott B."/>
            <person name="Tudzynski P."/>
            <person name="An Z."/>
            <person name="Arnaoudova E.G."/>
            <person name="Bullock C.T."/>
            <person name="Charlton N.D."/>
            <person name="Chen L."/>
            <person name="Cox M."/>
            <person name="Dinkins R.D."/>
            <person name="Florea S."/>
            <person name="Glenn A.E."/>
            <person name="Gordon A."/>
            <person name="Gueldener U."/>
            <person name="Harris D.R."/>
            <person name="Hollin W."/>
            <person name="Jaromczyk J."/>
            <person name="Johnson R.D."/>
            <person name="Khan A.K."/>
            <person name="Leistner E."/>
            <person name="Leuchtmann A."/>
            <person name="Li C."/>
            <person name="Liu J."/>
            <person name="Liu J."/>
            <person name="Liu M."/>
            <person name="Mace W."/>
            <person name="Machado C."/>
            <person name="Nagabhyru P."/>
            <person name="Pan J."/>
            <person name="Schmid J."/>
            <person name="Sugawara K."/>
            <person name="Steiner U."/>
            <person name="Takach J.E."/>
            <person name="Tanaka E."/>
            <person name="Webb J.S."/>
            <person name="Wilson E.V."/>
            <person name="Wiseman J.L."/>
            <person name="Yoshida R."/>
            <person name="Zeng Z."/>
        </authorList>
    </citation>
    <scope>NUCLEOTIDE SEQUENCE [LARGE SCALE GENOMIC DNA]</scope>
    <source>
        <strain evidence="1 2">20.1</strain>
    </source>
</reference>
<gene>
    <name evidence="1" type="ORF">CPUR_05460</name>
</gene>
<dbReference type="eggNOG" id="ENOG502T6G6">
    <property type="taxonomic scope" value="Eukaryota"/>
</dbReference>
<organism evidence="1 2">
    <name type="scientific">Claviceps purpurea (strain 20.1)</name>
    <name type="common">Ergot fungus</name>
    <name type="synonym">Sphacelia segetum</name>
    <dbReference type="NCBI Taxonomy" id="1111077"/>
    <lineage>
        <taxon>Eukaryota</taxon>
        <taxon>Fungi</taxon>
        <taxon>Dikarya</taxon>
        <taxon>Ascomycota</taxon>
        <taxon>Pezizomycotina</taxon>
        <taxon>Sordariomycetes</taxon>
        <taxon>Hypocreomycetidae</taxon>
        <taxon>Hypocreales</taxon>
        <taxon>Clavicipitaceae</taxon>
        <taxon>Claviceps</taxon>
    </lineage>
</organism>
<evidence type="ECO:0000313" key="2">
    <source>
        <dbReference type="Proteomes" id="UP000016801"/>
    </source>
</evidence>
<name>M1VWP0_CLAP2</name>
<dbReference type="EMBL" id="CAGA01000032">
    <property type="protein sequence ID" value="CCE31607.1"/>
    <property type="molecule type" value="Genomic_DNA"/>
</dbReference>
<sequence>MENRKQKRKFSEMVLEAIAKDRDDGKFCDLEIEAASGVFEIKECSPVLVKRMLDYIYTGDYADFSANDCISVQEFRENADPDVEFEFGLVAGDYVTLHAQMMELGDMYLVDGLSRLASDKFSLHLASTQMDTTILDIIPRVYAFKFGSSNVIRKSVVVQMRKKLAQRPWAAGVEEHLEDVTGDVPEFTRDLLKSYIGVPCDKCGKKKTVGAVPLPWEGPQAG</sequence>